<evidence type="ECO:0008006" key="4">
    <source>
        <dbReference type="Google" id="ProtNLM"/>
    </source>
</evidence>
<dbReference type="InterPro" id="IPR032676">
    <property type="entry name" value="YkuD_2"/>
</dbReference>
<name>A0A154QD39_9GAMM</name>
<gene>
    <name evidence="2" type="ORF">RHOFW104T7_03580</name>
</gene>
<protein>
    <recommendedName>
        <fullName evidence="4">Murein L,D-transpeptidase catalytic domain family protein</fullName>
    </recommendedName>
</protein>
<keyword evidence="3" id="KW-1185">Reference proteome</keyword>
<comment type="caution">
    <text evidence="2">The sequence shown here is derived from an EMBL/GenBank/DDBJ whole genome shotgun (WGS) entry which is preliminary data.</text>
</comment>
<dbReference type="eggNOG" id="COG1376">
    <property type="taxonomic scope" value="Bacteria"/>
</dbReference>
<dbReference type="PANTHER" id="PTHR38477">
    <property type="entry name" value="HYPOTHETICAL EXPORTED PROTEIN"/>
    <property type="match status" value="1"/>
</dbReference>
<dbReference type="STRING" id="416169.RHOFW104T7_03580"/>
<dbReference type="EMBL" id="LVJS01000145">
    <property type="protein sequence ID" value="KZC21873.1"/>
    <property type="molecule type" value="Genomic_DNA"/>
</dbReference>
<dbReference type="PANTHER" id="PTHR38477:SF1">
    <property type="entry name" value="MUREIN L,D-TRANSPEPTIDASE CATALYTIC DOMAIN FAMILY PROTEIN"/>
    <property type="match status" value="1"/>
</dbReference>
<sequence>MSRLPRHAAALTLFLAAAGFSAAHAATPSLQDALSQLAPQANPKVIGLALAATECAAAQGQPPSDRLAVIDYSKPSTEPRLWVFDLAKRKLLYHELVAHGRNTGDNLATRFSNTPESLQSSLGLFRTLDTYAGRNGYSLRMEGLEPGTNDHALERALVIHGAAYVNPALAHQQGRIGRSYGCPAVRSAIARPLIDALKGGQYVFSYYPDSRWLNASPYLKCSSGRAMTASINAP</sequence>
<organism evidence="2 3">
    <name type="scientific">Rhodanobacter thiooxydans</name>
    <dbReference type="NCBI Taxonomy" id="416169"/>
    <lineage>
        <taxon>Bacteria</taxon>
        <taxon>Pseudomonadati</taxon>
        <taxon>Pseudomonadota</taxon>
        <taxon>Gammaproteobacteria</taxon>
        <taxon>Lysobacterales</taxon>
        <taxon>Rhodanobacteraceae</taxon>
        <taxon>Rhodanobacter</taxon>
    </lineage>
</organism>
<accession>A0A154QD39</accession>
<proteinExistence type="predicted"/>
<evidence type="ECO:0000313" key="2">
    <source>
        <dbReference type="EMBL" id="KZC21873.1"/>
    </source>
</evidence>
<reference evidence="2 3" key="1">
    <citation type="journal article" date="2016" name="MBio">
        <title>Lateral Gene Transfer in a Heavy Metal-Contaminated-Groundwater Microbial Community.</title>
        <authorList>
            <person name="Hemme C.L."/>
            <person name="Green S.J."/>
            <person name="Rishishwar L."/>
            <person name="Prakash O."/>
            <person name="Pettenato A."/>
            <person name="Chakraborty R."/>
            <person name="Deutschbauer A.M."/>
            <person name="Van Nostrand J.D."/>
            <person name="Wu L."/>
            <person name="He Z."/>
            <person name="Jordan I.K."/>
            <person name="Hazen T.C."/>
            <person name="Arkin A.P."/>
            <person name="Kostka J.E."/>
            <person name="Zhou J."/>
        </authorList>
    </citation>
    <scope>NUCLEOTIDE SEQUENCE [LARGE SCALE GENOMIC DNA]</scope>
    <source>
        <strain evidence="2 3">FW104-T7</strain>
    </source>
</reference>
<feature type="chain" id="PRO_5007599842" description="Murein L,D-transpeptidase catalytic domain family protein" evidence="1">
    <location>
        <begin position="26"/>
        <end position="234"/>
    </location>
</feature>
<evidence type="ECO:0000313" key="3">
    <source>
        <dbReference type="Proteomes" id="UP000076131"/>
    </source>
</evidence>
<dbReference type="RefSeq" id="WP_008436760.1">
    <property type="nucleotide sequence ID" value="NZ_LVJS01000145.1"/>
</dbReference>
<feature type="signal peptide" evidence="1">
    <location>
        <begin position="1"/>
        <end position="25"/>
    </location>
</feature>
<dbReference type="Proteomes" id="UP000076131">
    <property type="component" value="Unassembled WGS sequence"/>
</dbReference>
<dbReference type="AlphaFoldDB" id="A0A154QD39"/>
<evidence type="ECO:0000256" key="1">
    <source>
        <dbReference type="SAM" id="SignalP"/>
    </source>
</evidence>
<dbReference type="Pfam" id="PF13645">
    <property type="entry name" value="YkuD_2"/>
    <property type="match status" value="1"/>
</dbReference>
<keyword evidence="1" id="KW-0732">Signal</keyword>